<keyword evidence="2" id="KW-0067">ATP-binding</keyword>
<evidence type="ECO:0000259" key="3">
    <source>
        <dbReference type="Pfam" id="PF01171"/>
    </source>
</evidence>
<feature type="binding site" evidence="2">
    <location>
        <position position="80"/>
    </location>
    <ligand>
        <name>ATP</name>
        <dbReference type="ChEBI" id="CHEBI:30616"/>
    </ligand>
</feature>
<evidence type="ECO:0000256" key="2">
    <source>
        <dbReference type="PIRSR" id="PIRSR004976-51"/>
    </source>
</evidence>
<keyword evidence="1" id="KW-0808">Transferase</keyword>
<feature type="binding site" evidence="2">
    <location>
        <position position="162"/>
    </location>
    <ligand>
        <name>ATP</name>
        <dbReference type="ChEBI" id="CHEBI:30616"/>
    </ligand>
</feature>
<dbReference type="Proteomes" id="UP000266720">
    <property type="component" value="Chromosome"/>
</dbReference>
<dbReference type="GO" id="GO:0002143">
    <property type="term" value="P:tRNA wobble position uridine thiolation"/>
    <property type="evidence" value="ECO:0007669"/>
    <property type="project" value="TreeGrafter"/>
</dbReference>
<proteinExistence type="predicted"/>
<dbReference type="RefSeq" id="WP_020962882.1">
    <property type="nucleotide sequence ID" value="NZ_CP007493.1"/>
</dbReference>
<dbReference type="KEGG" id="tcb:TCARB_0298"/>
<sequence>MVCGKKASVYVSYLGDYLCAEHFVEYFERRVYDTIVHFRLVEEGDRVAVAVSGGKDSLTTLYLLSKFAGRLGIKVFGVAVDEGIAGYREYKLEALRNLAAKLGVEIYVGSFKDYFGFTLDEAVKKLKEKGLVIKPCSVCGVFRRYVMNAVAREHDASKLATGHNLDDETQVFVMNALKSHIDGILREGIISDETSATLVPRIKPLYLIPEKEVLTYTLIMNIYTPFVECPYIVYAMRHPVRHWVNEVEDEDPGFKYRLLASKELARKKIKAPYKQPTYCRVCGEPSTNPICKTCLYRAYLDEKYKKLVEEKMGKINFKRYGLE</sequence>
<dbReference type="PANTHER" id="PTHR11807">
    <property type="entry name" value="ATPASES OF THE PP SUPERFAMILY-RELATED"/>
    <property type="match status" value="1"/>
</dbReference>
<feature type="binding site" evidence="2">
    <location>
        <position position="56"/>
    </location>
    <ligand>
        <name>ATP</name>
        <dbReference type="ChEBI" id="CHEBI:30616"/>
    </ligand>
</feature>
<dbReference type="SUPFAM" id="SSF52402">
    <property type="entry name" value="Adenine nucleotide alpha hydrolases-like"/>
    <property type="match status" value="1"/>
</dbReference>
<dbReference type="InterPro" id="IPR000541">
    <property type="entry name" value="Ncs6/Tuc1/Ctu1"/>
</dbReference>
<dbReference type="AlphaFoldDB" id="A0A3G1A4H8"/>
<dbReference type="InterPro" id="IPR011063">
    <property type="entry name" value="TilS/TtcA_N"/>
</dbReference>
<dbReference type="InterPro" id="IPR014729">
    <property type="entry name" value="Rossmann-like_a/b/a_fold"/>
</dbReference>
<dbReference type="InterPro" id="IPR035107">
    <property type="entry name" value="tRNA_thiolation_TtcA_Ctu1"/>
</dbReference>
<reference evidence="5" key="1">
    <citation type="book" date="2010" name="EXTREMOPHILES" publisher="0:0-0">
        <title>Complete genome sequences of ten hyperthermophilic archaea reveal their metabolic capabilities and possible ecological roles.</title>
        <editorList>
            <person name="?"/>
        </editorList>
        <authorList>
            <person name="Ravin N.V."/>
            <person name="Mardanov A.V."/>
            <person name="Bonch-Osmolovskaya E.A."/>
            <person name="Skryabin K.G."/>
        </authorList>
    </citation>
    <scope>NUCLEOTIDE SEQUENCE [LARGE SCALE GENOMIC DNA]</scope>
    <source>
        <strain evidence="5">1505</strain>
    </source>
</reference>
<dbReference type="GO" id="GO:0002144">
    <property type="term" value="C:cytosolic tRNA wobble base thiouridylase complex"/>
    <property type="evidence" value="ECO:0007669"/>
    <property type="project" value="TreeGrafter"/>
</dbReference>
<dbReference type="NCBIfam" id="TIGR00269">
    <property type="entry name" value="TIGR00269 family protein"/>
    <property type="match status" value="1"/>
</dbReference>
<dbReference type="GO" id="GO:0016740">
    <property type="term" value="F:transferase activity"/>
    <property type="evidence" value="ECO:0007669"/>
    <property type="project" value="UniProtKB-KW"/>
</dbReference>
<evidence type="ECO:0000313" key="5">
    <source>
        <dbReference type="Proteomes" id="UP000266720"/>
    </source>
</evidence>
<dbReference type="PIRSF" id="PIRSF004976">
    <property type="entry name" value="ATPase_YdaO"/>
    <property type="match status" value="1"/>
</dbReference>
<name>A0A3G1A4H8_9CREN</name>
<dbReference type="GO" id="GO:0000049">
    <property type="term" value="F:tRNA binding"/>
    <property type="evidence" value="ECO:0007669"/>
    <property type="project" value="InterPro"/>
</dbReference>
<dbReference type="EMBL" id="CP007493">
    <property type="protein sequence ID" value="AJB41372.1"/>
    <property type="molecule type" value="Genomic_DNA"/>
</dbReference>
<organism evidence="4 5">
    <name type="scientific">Thermofilum adornatum 1505</name>
    <dbReference type="NCBI Taxonomy" id="697581"/>
    <lineage>
        <taxon>Archaea</taxon>
        <taxon>Thermoproteota</taxon>
        <taxon>Thermoprotei</taxon>
        <taxon>Thermofilales</taxon>
        <taxon>Thermofilaceae</taxon>
        <taxon>Thermofilum</taxon>
    </lineage>
</organism>
<dbReference type="GeneID" id="16573879"/>
<gene>
    <name evidence="4" type="ORF">TCARB_0298</name>
</gene>
<feature type="domain" description="tRNA(Ile)-lysidine/2-thiocytidine synthase N-terminal" evidence="3">
    <location>
        <begin position="47"/>
        <end position="216"/>
    </location>
</feature>
<dbReference type="Pfam" id="PF01171">
    <property type="entry name" value="ATP_bind_3"/>
    <property type="match status" value="1"/>
</dbReference>
<keyword evidence="2" id="KW-0547">Nucleotide-binding</keyword>
<evidence type="ECO:0000313" key="4">
    <source>
        <dbReference type="EMBL" id="AJB41372.1"/>
    </source>
</evidence>
<dbReference type="Gene3D" id="3.40.50.620">
    <property type="entry name" value="HUPs"/>
    <property type="match status" value="1"/>
</dbReference>
<protein>
    <submittedName>
        <fullName evidence="4">PP-loop domain-containing protein</fullName>
    </submittedName>
</protein>
<feature type="binding site" evidence="2">
    <location>
        <position position="167"/>
    </location>
    <ligand>
        <name>ATP</name>
        <dbReference type="ChEBI" id="CHEBI:30616"/>
    </ligand>
</feature>
<dbReference type="STRING" id="697581.TCARB_0298"/>
<dbReference type="PANTHER" id="PTHR11807:SF12">
    <property type="entry name" value="CYTOPLASMIC TRNA 2-THIOLATION PROTEIN 1"/>
    <property type="match status" value="1"/>
</dbReference>
<accession>A0A3G1A4H8</accession>
<dbReference type="GeneID" id="25405756"/>
<evidence type="ECO:0000256" key="1">
    <source>
        <dbReference type="ARBA" id="ARBA00022679"/>
    </source>
</evidence>
<dbReference type="GO" id="GO:0005524">
    <property type="term" value="F:ATP binding"/>
    <property type="evidence" value="ECO:0007669"/>
    <property type="project" value="UniProtKB-KW"/>
</dbReference>
<feature type="binding site" evidence="2">
    <location>
        <begin position="50"/>
        <end position="52"/>
    </location>
    <ligand>
        <name>ATP</name>
        <dbReference type="ChEBI" id="CHEBI:30616"/>
    </ligand>
</feature>